<name>A0A2U0SJV8_9SPHN</name>
<accession>A0A2U0SJV8</accession>
<dbReference type="InterPro" id="IPR011577">
    <property type="entry name" value="Cyt_b561_bac/Ni-Hgenase"/>
</dbReference>
<feature type="domain" description="Cytochrome b561 bacterial/Ni-hydrogenase" evidence="14">
    <location>
        <begin position="1"/>
        <end position="161"/>
    </location>
</feature>
<dbReference type="EMBL" id="QENQ01000001">
    <property type="protein sequence ID" value="PVX31609.1"/>
    <property type="molecule type" value="Genomic_DNA"/>
</dbReference>
<dbReference type="PANTHER" id="PTHR30529:SF1">
    <property type="entry name" value="CYTOCHROME B561 HOMOLOG 2"/>
    <property type="match status" value="1"/>
</dbReference>
<dbReference type="GO" id="GO:0005886">
    <property type="term" value="C:plasma membrane"/>
    <property type="evidence" value="ECO:0007669"/>
    <property type="project" value="UniProtKB-SubCell"/>
</dbReference>
<evidence type="ECO:0000256" key="11">
    <source>
        <dbReference type="ARBA" id="ARBA00023136"/>
    </source>
</evidence>
<evidence type="ECO:0000256" key="8">
    <source>
        <dbReference type="ARBA" id="ARBA00022982"/>
    </source>
</evidence>
<dbReference type="GO" id="GO:0020037">
    <property type="term" value="F:heme binding"/>
    <property type="evidence" value="ECO:0007669"/>
    <property type="project" value="TreeGrafter"/>
</dbReference>
<evidence type="ECO:0000256" key="1">
    <source>
        <dbReference type="ARBA" id="ARBA00001970"/>
    </source>
</evidence>
<evidence type="ECO:0000256" key="5">
    <source>
        <dbReference type="ARBA" id="ARBA00022617"/>
    </source>
</evidence>
<dbReference type="Pfam" id="PF01292">
    <property type="entry name" value="Ni_hydr_CYTB"/>
    <property type="match status" value="1"/>
</dbReference>
<evidence type="ECO:0000256" key="12">
    <source>
        <dbReference type="ARBA" id="ARBA00037975"/>
    </source>
</evidence>
<comment type="cofactor">
    <cofactor evidence="1">
        <name>heme b</name>
        <dbReference type="ChEBI" id="CHEBI:60344"/>
    </cofactor>
</comment>
<dbReference type="InterPro" id="IPR052168">
    <property type="entry name" value="Cytochrome_b561_oxidase"/>
</dbReference>
<keyword evidence="4" id="KW-1003">Cell membrane</keyword>
<keyword evidence="10" id="KW-0408">Iron</keyword>
<comment type="similarity">
    <text evidence="12">Belongs to the cytochrome b561 family.</text>
</comment>
<dbReference type="GO" id="GO:0046872">
    <property type="term" value="F:metal ion binding"/>
    <property type="evidence" value="ECO:0007669"/>
    <property type="project" value="UniProtKB-KW"/>
</dbReference>
<keyword evidence="9 13" id="KW-1133">Transmembrane helix</keyword>
<evidence type="ECO:0000313" key="16">
    <source>
        <dbReference type="Proteomes" id="UP000245890"/>
    </source>
</evidence>
<evidence type="ECO:0000256" key="4">
    <source>
        <dbReference type="ARBA" id="ARBA00022475"/>
    </source>
</evidence>
<evidence type="ECO:0000256" key="9">
    <source>
        <dbReference type="ARBA" id="ARBA00022989"/>
    </source>
</evidence>
<dbReference type="GO" id="GO:0022904">
    <property type="term" value="P:respiratory electron transport chain"/>
    <property type="evidence" value="ECO:0007669"/>
    <property type="project" value="InterPro"/>
</dbReference>
<comment type="subcellular location">
    <subcellularLocation>
        <location evidence="2">Cell membrane</location>
        <topology evidence="2">Multi-pass membrane protein</topology>
    </subcellularLocation>
</comment>
<evidence type="ECO:0000256" key="7">
    <source>
        <dbReference type="ARBA" id="ARBA00022723"/>
    </source>
</evidence>
<keyword evidence="6 13" id="KW-0812">Transmembrane</keyword>
<sequence length="171" mass="19377">MRALHWIRAVLILGLLALGITMTWLPDTVAAKFTWMYPNHKQFGVLVWLLVLVQLGIRWRSVRPAPPAGLKPWERHAAHIVHVAMYVLALVVPMMGYAMSSSFTQSDGVPFFGLEVPELLPKNDAAFAVFDWLHMVLAYTLLGCVVLHVAGVIKHRYFDSDRDNDVLPRMF</sequence>
<keyword evidence="3" id="KW-0813">Transport</keyword>
<protein>
    <submittedName>
        <fullName evidence="15">Cytochrome B</fullName>
    </submittedName>
</protein>
<evidence type="ECO:0000256" key="13">
    <source>
        <dbReference type="SAM" id="Phobius"/>
    </source>
</evidence>
<proteinExistence type="inferred from homology"/>
<dbReference type="PANTHER" id="PTHR30529">
    <property type="entry name" value="CYTOCHROME B561"/>
    <property type="match status" value="1"/>
</dbReference>
<evidence type="ECO:0000256" key="2">
    <source>
        <dbReference type="ARBA" id="ARBA00004651"/>
    </source>
</evidence>
<keyword evidence="11 13" id="KW-0472">Membrane</keyword>
<feature type="transmembrane region" description="Helical" evidence="13">
    <location>
        <begin position="132"/>
        <end position="153"/>
    </location>
</feature>
<keyword evidence="8" id="KW-0249">Electron transport</keyword>
<feature type="transmembrane region" description="Helical" evidence="13">
    <location>
        <begin position="80"/>
        <end position="99"/>
    </location>
</feature>
<keyword evidence="5" id="KW-0349">Heme</keyword>
<evidence type="ECO:0000259" key="14">
    <source>
        <dbReference type="Pfam" id="PF01292"/>
    </source>
</evidence>
<gene>
    <name evidence="15" type="ORF">DD559_17010</name>
</gene>
<keyword evidence="16" id="KW-1185">Reference proteome</keyword>
<evidence type="ECO:0000256" key="6">
    <source>
        <dbReference type="ARBA" id="ARBA00022692"/>
    </source>
</evidence>
<evidence type="ECO:0000256" key="10">
    <source>
        <dbReference type="ARBA" id="ARBA00023004"/>
    </source>
</evidence>
<dbReference type="GO" id="GO:0009055">
    <property type="term" value="F:electron transfer activity"/>
    <property type="evidence" value="ECO:0007669"/>
    <property type="project" value="InterPro"/>
</dbReference>
<comment type="caution">
    <text evidence="15">The sequence shown here is derived from an EMBL/GenBank/DDBJ whole genome shotgun (WGS) entry which is preliminary data.</text>
</comment>
<keyword evidence="7" id="KW-0479">Metal-binding</keyword>
<dbReference type="OrthoDB" id="1247465at2"/>
<organism evidence="15 16">
    <name type="scientific">Sphingomonas pokkalii</name>
    <dbReference type="NCBI Taxonomy" id="2175090"/>
    <lineage>
        <taxon>Bacteria</taxon>
        <taxon>Pseudomonadati</taxon>
        <taxon>Pseudomonadota</taxon>
        <taxon>Alphaproteobacteria</taxon>
        <taxon>Sphingomonadales</taxon>
        <taxon>Sphingomonadaceae</taxon>
        <taxon>Sphingomonas</taxon>
    </lineage>
</organism>
<dbReference type="AlphaFoldDB" id="A0A2U0SJV8"/>
<evidence type="ECO:0000313" key="15">
    <source>
        <dbReference type="EMBL" id="PVX31609.1"/>
    </source>
</evidence>
<feature type="transmembrane region" description="Helical" evidence="13">
    <location>
        <begin position="41"/>
        <end position="59"/>
    </location>
</feature>
<evidence type="ECO:0000256" key="3">
    <source>
        <dbReference type="ARBA" id="ARBA00022448"/>
    </source>
</evidence>
<dbReference type="SUPFAM" id="SSF81342">
    <property type="entry name" value="Transmembrane di-heme cytochromes"/>
    <property type="match status" value="1"/>
</dbReference>
<reference evidence="15 16" key="1">
    <citation type="submission" date="2018-05" db="EMBL/GenBank/DDBJ databases">
        <title>Description of Sphingomonas pokkalii sp nov, isolated from the rhizosphere of saline tolerant pokkali rice and its draft genome analysis.</title>
        <authorList>
            <person name="Menon R."/>
            <person name="Kumari S."/>
            <person name="Rameshkumar N."/>
        </authorList>
    </citation>
    <scope>NUCLEOTIDE SEQUENCE [LARGE SCALE GENOMIC DNA]</scope>
    <source>
        <strain evidence="15 16">L3B27</strain>
    </source>
</reference>
<dbReference type="Proteomes" id="UP000245890">
    <property type="component" value="Unassembled WGS sequence"/>
</dbReference>
<dbReference type="InterPro" id="IPR016174">
    <property type="entry name" value="Di-haem_cyt_TM"/>
</dbReference>